<reference evidence="1 2" key="1">
    <citation type="journal article" date="2017" name="J. Biotechnol.">
        <title>The complete genome sequence of Streptomyces autolyticus CGMCC 0516, the producer of geldanamycin, autolytimycin, reblastatin and elaiophylin.</title>
        <authorList>
            <person name="Yin M."/>
            <person name="Jiang M."/>
            <person name="Ren Z."/>
            <person name="Dong Y."/>
            <person name="Lu T."/>
        </authorList>
    </citation>
    <scope>NUCLEOTIDE SEQUENCE [LARGE SCALE GENOMIC DNA]</scope>
    <source>
        <strain evidence="1 2">CGMCC0516</strain>
    </source>
</reference>
<dbReference type="Proteomes" id="UP000187851">
    <property type="component" value="Chromosome"/>
</dbReference>
<protein>
    <recommendedName>
        <fullName evidence="3">DUF433 domain-containing protein</fullName>
    </recommendedName>
</protein>
<evidence type="ECO:0008006" key="3">
    <source>
        <dbReference type="Google" id="ProtNLM"/>
    </source>
</evidence>
<sequence length="243" mass="26796">MLRPVKRGRLSIPFVAVVEAYVLRSLRGYLSMPKIREAAEAVPLAFGDEYGLTTRRIATDGVDIFVAYADGDLARARDGQRPIREVITDYVRYIGWESGDQYPYRLCLRQYPDVAPVIIDPRFGWGASVVAENKAQVDAIVSLWEVGETLETVADEYGLTRDQVEAVCRTARRRAARVPGRPFPGTPYGRPAARGGISGRAEYWNREAYSRRVPPLLIALLAGRARSAGGRVVTVAATVGEPT</sequence>
<evidence type="ECO:0000313" key="2">
    <source>
        <dbReference type="Proteomes" id="UP000187851"/>
    </source>
</evidence>
<organism evidence="1 2">
    <name type="scientific">Streptomyces autolyticus</name>
    <dbReference type="NCBI Taxonomy" id="75293"/>
    <lineage>
        <taxon>Bacteria</taxon>
        <taxon>Bacillati</taxon>
        <taxon>Actinomycetota</taxon>
        <taxon>Actinomycetes</taxon>
        <taxon>Kitasatosporales</taxon>
        <taxon>Streptomycetaceae</taxon>
        <taxon>Streptomyces</taxon>
    </lineage>
</organism>
<dbReference type="EMBL" id="CP019458">
    <property type="protein sequence ID" value="AQA12486.1"/>
    <property type="molecule type" value="Genomic_DNA"/>
</dbReference>
<name>A0ABN4W7U6_9ACTN</name>
<dbReference type="InterPro" id="IPR007367">
    <property type="entry name" value="DUF433"/>
</dbReference>
<gene>
    <name evidence="1" type="ORF">BV401_20560</name>
</gene>
<evidence type="ECO:0000313" key="1">
    <source>
        <dbReference type="EMBL" id="AQA12486.1"/>
    </source>
</evidence>
<keyword evidence="2" id="KW-1185">Reference proteome</keyword>
<accession>A0ABN4W7U6</accession>
<proteinExistence type="predicted"/>
<dbReference type="Pfam" id="PF04255">
    <property type="entry name" value="DUF433"/>
    <property type="match status" value="1"/>
</dbReference>